<dbReference type="InterPro" id="IPR013783">
    <property type="entry name" value="Ig-like_fold"/>
</dbReference>
<dbReference type="Gene3D" id="2.60.40.10">
    <property type="entry name" value="Immunoglobulins"/>
    <property type="match status" value="1"/>
</dbReference>
<feature type="chain" id="PRO_5043451565" description="Fibronectin type-III domain-containing protein" evidence="1">
    <location>
        <begin position="23"/>
        <end position="302"/>
    </location>
</feature>
<organism evidence="3 4">
    <name type="scientific">Exocentrus adspersus</name>
    <dbReference type="NCBI Taxonomy" id="1586481"/>
    <lineage>
        <taxon>Eukaryota</taxon>
        <taxon>Metazoa</taxon>
        <taxon>Ecdysozoa</taxon>
        <taxon>Arthropoda</taxon>
        <taxon>Hexapoda</taxon>
        <taxon>Insecta</taxon>
        <taxon>Pterygota</taxon>
        <taxon>Neoptera</taxon>
        <taxon>Endopterygota</taxon>
        <taxon>Coleoptera</taxon>
        <taxon>Polyphaga</taxon>
        <taxon>Cucujiformia</taxon>
        <taxon>Chrysomeloidea</taxon>
        <taxon>Cerambycidae</taxon>
        <taxon>Lamiinae</taxon>
        <taxon>Acanthocinini</taxon>
        <taxon>Exocentrus</taxon>
    </lineage>
</organism>
<reference evidence="3 4" key="1">
    <citation type="journal article" date="2023" name="Insect Mol. Biol.">
        <title>Genome sequencing provides insights into the evolution of gene families encoding plant cell wall-degrading enzymes in longhorned beetles.</title>
        <authorList>
            <person name="Shin N.R."/>
            <person name="Okamura Y."/>
            <person name="Kirsch R."/>
            <person name="Pauchet Y."/>
        </authorList>
    </citation>
    <scope>NUCLEOTIDE SEQUENCE [LARGE SCALE GENOMIC DNA]</scope>
    <source>
        <strain evidence="3">EAD_L_NR</strain>
    </source>
</reference>
<dbReference type="SUPFAM" id="SSF49265">
    <property type="entry name" value="Fibronectin type III"/>
    <property type="match status" value="2"/>
</dbReference>
<gene>
    <name evidence="3" type="ORF">NQ315_001389</name>
</gene>
<feature type="domain" description="Fibronectin type-III" evidence="2">
    <location>
        <begin position="202"/>
        <end position="287"/>
    </location>
</feature>
<dbReference type="InterPro" id="IPR003961">
    <property type="entry name" value="FN3_dom"/>
</dbReference>
<evidence type="ECO:0000313" key="4">
    <source>
        <dbReference type="Proteomes" id="UP001159042"/>
    </source>
</evidence>
<keyword evidence="4" id="KW-1185">Reference proteome</keyword>
<dbReference type="EMBL" id="JANEYG010000002">
    <property type="protein sequence ID" value="KAJ8925203.1"/>
    <property type="molecule type" value="Genomic_DNA"/>
</dbReference>
<evidence type="ECO:0000256" key="1">
    <source>
        <dbReference type="SAM" id="SignalP"/>
    </source>
</evidence>
<dbReference type="InterPro" id="IPR036116">
    <property type="entry name" value="FN3_sf"/>
</dbReference>
<proteinExistence type="predicted"/>
<accession>A0AAV8WFR0</accession>
<dbReference type="SMART" id="SM00060">
    <property type="entry name" value="FN3"/>
    <property type="match status" value="3"/>
</dbReference>
<dbReference type="AlphaFoldDB" id="A0AAV8WFR0"/>
<sequence>MKPSADLRLVPLVLCCWCVGTADYICTPNPVGGLELTSDRVLHWDASTNCPNAIYRVQIAWSGQTMYEEVVPALVFDVDFLVYCRTYTFTVFAVANHSLGQTNSVTAFIPIPVGSDVNVTRLTSALINDSVLIEWQVGMKYPLCVEYYHLVIHDDDETQHLQVTERGYLLKHVAKCTNYRFEITSSYNGMNGTTIELNYTVPAATNTPSLVEVRKSSVSINTTWSLEKYQQNRCEVTALYVNGTRFSVIYPIDDVPGRPDIQVTLVGLRADSMYYFNVSVENNAGISPAFQIAVQTLPVYWN</sequence>
<dbReference type="Proteomes" id="UP001159042">
    <property type="component" value="Unassembled WGS sequence"/>
</dbReference>
<evidence type="ECO:0000259" key="2">
    <source>
        <dbReference type="SMART" id="SM00060"/>
    </source>
</evidence>
<evidence type="ECO:0000313" key="3">
    <source>
        <dbReference type="EMBL" id="KAJ8925203.1"/>
    </source>
</evidence>
<feature type="signal peptide" evidence="1">
    <location>
        <begin position="1"/>
        <end position="22"/>
    </location>
</feature>
<name>A0AAV8WFR0_9CUCU</name>
<protein>
    <recommendedName>
        <fullName evidence="2">Fibronectin type-III domain-containing protein</fullName>
    </recommendedName>
</protein>
<feature type="domain" description="Fibronectin type-III" evidence="2">
    <location>
        <begin position="28"/>
        <end position="100"/>
    </location>
</feature>
<feature type="domain" description="Fibronectin type-III" evidence="2">
    <location>
        <begin position="110"/>
        <end position="194"/>
    </location>
</feature>
<comment type="caution">
    <text evidence="3">The sequence shown here is derived from an EMBL/GenBank/DDBJ whole genome shotgun (WGS) entry which is preliminary data.</text>
</comment>
<keyword evidence="1" id="KW-0732">Signal</keyword>